<organism evidence="1 2">
    <name type="scientific">Alcaligenes xylosoxydans xylosoxydans</name>
    <name type="common">Achromobacter xylosoxidans</name>
    <dbReference type="NCBI Taxonomy" id="85698"/>
    <lineage>
        <taxon>Bacteria</taxon>
        <taxon>Pseudomonadati</taxon>
        <taxon>Pseudomonadota</taxon>
        <taxon>Betaproteobacteria</taxon>
        <taxon>Burkholderiales</taxon>
        <taxon>Alcaligenaceae</taxon>
        <taxon>Achromobacter</taxon>
    </lineage>
</organism>
<dbReference type="OrthoDB" id="8662979at2"/>
<gene>
    <name evidence="1" type="ORF">BIZ92_05900</name>
</gene>
<proteinExistence type="predicted"/>
<dbReference type="Proteomes" id="UP000187251">
    <property type="component" value="Unassembled WGS sequence"/>
</dbReference>
<accession>A0A1R1JZ54</accession>
<evidence type="ECO:0000313" key="2">
    <source>
        <dbReference type="Proteomes" id="UP000187251"/>
    </source>
</evidence>
<reference evidence="1 2" key="1">
    <citation type="submission" date="2016-09" db="EMBL/GenBank/DDBJ databases">
        <title>Phylogenomics of Achromobacter.</title>
        <authorList>
            <person name="Jeukens J."/>
            <person name="Freschi L."/>
            <person name="Vincent A.T."/>
            <person name="Emond-Rheault J.-G."/>
            <person name="Kukavica-Ibrulj I."/>
            <person name="Charette S.J."/>
            <person name="Levesque R.C."/>
        </authorList>
    </citation>
    <scope>NUCLEOTIDE SEQUENCE [LARGE SCALE GENOMIC DNA]</scope>
    <source>
        <strain evidence="1 2">AUS488</strain>
    </source>
</reference>
<name>A0A1R1JZ54_ALCXX</name>
<dbReference type="AlphaFoldDB" id="A0A1R1JZ54"/>
<evidence type="ECO:0000313" key="1">
    <source>
        <dbReference type="EMBL" id="OMG92238.1"/>
    </source>
</evidence>
<dbReference type="EMBL" id="MJMN01000002">
    <property type="protein sequence ID" value="OMG92238.1"/>
    <property type="molecule type" value="Genomic_DNA"/>
</dbReference>
<comment type="caution">
    <text evidence="1">The sequence shown here is derived from an EMBL/GenBank/DDBJ whole genome shotgun (WGS) entry which is preliminary data.</text>
</comment>
<protein>
    <submittedName>
        <fullName evidence="1">Uncharacterized protein</fullName>
    </submittedName>
</protein>
<sequence>MRDAAPRWPPREESLFLRFQPVFTAQGQVHEYAVADSITPLRSGSPGLMAQRARLRAAVAFAARLPVPLDLSFEHALTVPDGTDVARRLCADLDINVSRDHLCFGPAAGNTPLQLATRRLTFGVPLFRRLLPQAHLLACHTEFRASLRARLLPASCGGKSVACGVMRVTGLTLRIPRGLGADRALQRRFETIMECATSAKLQVTIDDIEDMHDFVWLRPRSGLLFRGTVLSAPISAQCLDVWLQADGDAWRSFHACTARPSWTGR</sequence>
<dbReference type="RefSeq" id="WP_076408969.1">
    <property type="nucleotide sequence ID" value="NZ_AP028040.1"/>
</dbReference>